<reference evidence="2" key="1">
    <citation type="submission" date="2013-12" db="EMBL/GenBank/DDBJ databases">
        <authorList>
            <person name="Linke B."/>
        </authorList>
    </citation>
    <scope>NUCLEOTIDE SEQUENCE [LARGE SCALE GENOMIC DNA]</scope>
    <source>
        <strain evidence="2">CRIB-18</strain>
    </source>
</reference>
<comment type="caution">
    <text evidence="2">The sequence shown here is derived from an EMBL/GenBank/DDBJ whole genome shotgun (WGS) entry which is preliminary data.</text>
</comment>
<sequence length="380" mass="42200">MNIDWTSDENYIFSNNRLKNKELIDHALSSAANLKGHIWVATSGTTLMGSKSKWVALSKKALLASAASVNNHLECVPEDKWLLALPTFHVGGLSIYARSQLLGCEVINLQKWQEKWSPEIFVQALKESKATLSALVPTQLYDLVRLNLSPNKELRAIVIGGASLNRHLYKEARNLGWNLLPSYGLTECSSQVATAELKSLSQNSFPKLKLLDHVEVQVNALGCITLKSPSLFTVLATLCEKEVILSDPKDEGVYTTEDQGVIQGRYLQVKGRAGDVVKISGENVDMSKLQHVLDSLKLEMKIKGEHVLAAIPDDRLGASICLVSTTFSKEEALFLKQAFNELVMPFERIREEKKIRQIPRNPLGKVLQASLLKMLICQLV</sequence>
<keyword evidence="2" id="KW-0436">Ligase</keyword>
<name>A0A090DY53_9BACT</name>
<dbReference type="EMBL" id="CCEJ010000003">
    <property type="protein sequence ID" value="CDR33679.1"/>
    <property type="molecule type" value="Genomic_DNA"/>
</dbReference>
<dbReference type="Gene3D" id="3.40.50.12780">
    <property type="entry name" value="N-terminal domain of ligase-like"/>
    <property type="match status" value="1"/>
</dbReference>
<dbReference type="InterPro" id="IPR045851">
    <property type="entry name" value="AMP-bd_C_sf"/>
</dbReference>
<organism evidence="2 3">
    <name type="scientific">Candidatus Criblamydia sequanensis CRIB-18</name>
    <dbReference type="NCBI Taxonomy" id="1437425"/>
    <lineage>
        <taxon>Bacteria</taxon>
        <taxon>Pseudomonadati</taxon>
        <taxon>Chlamydiota</taxon>
        <taxon>Chlamydiia</taxon>
        <taxon>Parachlamydiales</taxon>
        <taxon>Candidatus Criblamydiaceae</taxon>
        <taxon>Candidatus Criblamydia</taxon>
    </lineage>
</organism>
<dbReference type="RefSeq" id="WP_041017120.1">
    <property type="nucleotide sequence ID" value="NZ_CCEJ010000003.1"/>
</dbReference>
<keyword evidence="3" id="KW-1185">Reference proteome</keyword>
<evidence type="ECO:0000259" key="1">
    <source>
        <dbReference type="Pfam" id="PF00501"/>
    </source>
</evidence>
<feature type="domain" description="AMP-dependent synthetase/ligase" evidence="1">
    <location>
        <begin position="42"/>
        <end position="196"/>
    </location>
</feature>
<dbReference type="GO" id="GO:0006631">
    <property type="term" value="P:fatty acid metabolic process"/>
    <property type="evidence" value="ECO:0007669"/>
    <property type="project" value="TreeGrafter"/>
</dbReference>
<proteinExistence type="predicted"/>
<protein>
    <submittedName>
        <fullName evidence="2">O-succinylbenzoate-CoA ligase</fullName>
        <ecNumber evidence="2">6.2.1.26</ecNumber>
    </submittedName>
</protein>
<evidence type="ECO:0000313" key="3">
    <source>
        <dbReference type="Proteomes" id="UP000031552"/>
    </source>
</evidence>
<dbReference type="GO" id="GO:0031956">
    <property type="term" value="F:medium-chain fatty acid-CoA ligase activity"/>
    <property type="evidence" value="ECO:0007669"/>
    <property type="project" value="TreeGrafter"/>
</dbReference>
<gene>
    <name evidence="2" type="primary">menE</name>
    <name evidence="2" type="ORF">CSEC_0851</name>
</gene>
<dbReference type="AlphaFoldDB" id="A0A090DY53"/>
<dbReference type="GO" id="GO:0008756">
    <property type="term" value="F:o-succinylbenzoate-CoA ligase activity"/>
    <property type="evidence" value="ECO:0007669"/>
    <property type="project" value="UniProtKB-EC"/>
</dbReference>
<dbReference type="Pfam" id="PF00501">
    <property type="entry name" value="AMP-binding"/>
    <property type="match status" value="1"/>
</dbReference>
<dbReference type="EC" id="6.2.1.26" evidence="2"/>
<dbReference type="InterPro" id="IPR000873">
    <property type="entry name" value="AMP-dep_synth/lig_dom"/>
</dbReference>
<dbReference type="SUPFAM" id="SSF56801">
    <property type="entry name" value="Acetyl-CoA synthetase-like"/>
    <property type="match status" value="1"/>
</dbReference>
<dbReference type="InterPro" id="IPR042099">
    <property type="entry name" value="ANL_N_sf"/>
</dbReference>
<dbReference type="PANTHER" id="PTHR43201">
    <property type="entry name" value="ACYL-COA SYNTHETASE"/>
    <property type="match status" value="1"/>
</dbReference>
<evidence type="ECO:0000313" key="2">
    <source>
        <dbReference type="EMBL" id="CDR33679.1"/>
    </source>
</evidence>
<dbReference type="STRING" id="1437425.CSEC_0851"/>
<dbReference type="PANTHER" id="PTHR43201:SF32">
    <property type="entry name" value="2-SUCCINYLBENZOATE--COA LIGASE, CHLOROPLASTIC_PEROXISOMAL"/>
    <property type="match status" value="1"/>
</dbReference>
<dbReference type="Gene3D" id="3.30.300.30">
    <property type="match status" value="1"/>
</dbReference>
<reference evidence="2" key="2">
    <citation type="submission" date="2014-09" db="EMBL/GenBank/DDBJ databases">
        <title>Criblamydia sequanensis harbors a mega-plasmid encoding arsenite resistance.</title>
        <authorList>
            <person name="Bertelli C."/>
            <person name="Goesmann A."/>
            <person name="Greub G."/>
        </authorList>
    </citation>
    <scope>NUCLEOTIDE SEQUENCE [LARGE SCALE GENOMIC DNA]</scope>
    <source>
        <strain evidence="2">CRIB-18</strain>
    </source>
</reference>
<dbReference type="eggNOG" id="COG0318">
    <property type="taxonomic scope" value="Bacteria"/>
</dbReference>
<dbReference type="Proteomes" id="UP000031552">
    <property type="component" value="Unassembled WGS sequence"/>
</dbReference>
<accession>A0A090DY53</accession>